<dbReference type="EMBL" id="GBXM01055418">
    <property type="protein sequence ID" value="JAH53159.1"/>
    <property type="molecule type" value="Transcribed_RNA"/>
</dbReference>
<sequence length="68" mass="7895">MNTMTKKSKVEKTCLGRDKRDLLHHHKNIQLYRQGSKHRTDTETHSFSTMERNPNKLMGRAAPCVSIT</sequence>
<protein>
    <submittedName>
        <fullName evidence="2">Uncharacterized protein</fullName>
    </submittedName>
</protein>
<feature type="region of interest" description="Disordered" evidence="1">
    <location>
        <begin position="32"/>
        <end position="68"/>
    </location>
</feature>
<accession>A0A0E9THJ9</accession>
<reference evidence="2" key="2">
    <citation type="journal article" date="2015" name="Fish Shellfish Immunol.">
        <title>Early steps in the European eel (Anguilla anguilla)-Vibrio vulnificus interaction in the gills: Role of the RtxA13 toxin.</title>
        <authorList>
            <person name="Callol A."/>
            <person name="Pajuelo D."/>
            <person name="Ebbesson L."/>
            <person name="Teles M."/>
            <person name="MacKenzie S."/>
            <person name="Amaro C."/>
        </authorList>
    </citation>
    <scope>NUCLEOTIDE SEQUENCE</scope>
</reference>
<proteinExistence type="predicted"/>
<evidence type="ECO:0000313" key="2">
    <source>
        <dbReference type="EMBL" id="JAH53159.1"/>
    </source>
</evidence>
<organism evidence="2">
    <name type="scientific">Anguilla anguilla</name>
    <name type="common">European freshwater eel</name>
    <name type="synonym">Muraena anguilla</name>
    <dbReference type="NCBI Taxonomy" id="7936"/>
    <lineage>
        <taxon>Eukaryota</taxon>
        <taxon>Metazoa</taxon>
        <taxon>Chordata</taxon>
        <taxon>Craniata</taxon>
        <taxon>Vertebrata</taxon>
        <taxon>Euteleostomi</taxon>
        <taxon>Actinopterygii</taxon>
        <taxon>Neopterygii</taxon>
        <taxon>Teleostei</taxon>
        <taxon>Anguilliformes</taxon>
        <taxon>Anguillidae</taxon>
        <taxon>Anguilla</taxon>
    </lineage>
</organism>
<evidence type="ECO:0000256" key="1">
    <source>
        <dbReference type="SAM" id="MobiDB-lite"/>
    </source>
</evidence>
<reference evidence="2" key="1">
    <citation type="submission" date="2014-11" db="EMBL/GenBank/DDBJ databases">
        <authorList>
            <person name="Amaro Gonzalez C."/>
        </authorList>
    </citation>
    <scope>NUCLEOTIDE SEQUENCE</scope>
</reference>
<name>A0A0E9THJ9_ANGAN</name>
<dbReference type="AlphaFoldDB" id="A0A0E9THJ9"/>